<dbReference type="Gene3D" id="3.40.50.1820">
    <property type="entry name" value="alpha/beta hydrolase"/>
    <property type="match status" value="1"/>
</dbReference>
<keyword evidence="4" id="KW-1185">Reference proteome</keyword>
<proteinExistence type="predicted"/>
<evidence type="ECO:0000259" key="2">
    <source>
        <dbReference type="Pfam" id="PF12146"/>
    </source>
</evidence>
<name>A0A8J9ZWP2_BRALA</name>
<dbReference type="EMBL" id="OV696690">
    <property type="protein sequence ID" value="CAH1264994.1"/>
    <property type="molecule type" value="Genomic_DNA"/>
</dbReference>
<organism evidence="3 4">
    <name type="scientific">Branchiostoma lanceolatum</name>
    <name type="common">Common lancelet</name>
    <name type="synonym">Amphioxus lanceolatum</name>
    <dbReference type="NCBI Taxonomy" id="7740"/>
    <lineage>
        <taxon>Eukaryota</taxon>
        <taxon>Metazoa</taxon>
        <taxon>Chordata</taxon>
        <taxon>Cephalochordata</taxon>
        <taxon>Leptocardii</taxon>
        <taxon>Amphioxiformes</taxon>
        <taxon>Branchiostomatidae</taxon>
        <taxon>Branchiostoma</taxon>
    </lineage>
</organism>
<dbReference type="AlphaFoldDB" id="A0A8J9ZWP2"/>
<feature type="domain" description="Serine aminopeptidase S33" evidence="2">
    <location>
        <begin position="64"/>
        <end position="300"/>
    </location>
</feature>
<dbReference type="InterPro" id="IPR051044">
    <property type="entry name" value="MAG_DAG_Lipase"/>
</dbReference>
<gene>
    <name evidence="3" type="primary">MGLL</name>
    <name evidence="3" type="ORF">BLAG_LOCUS19123</name>
</gene>
<reference evidence="3" key="1">
    <citation type="submission" date="2022-01" db="EMBL/GenBank/DDBJ databases">
        <authorList>
            <person name="Braso-Vives M."/>
        </authorList>
    </citation>
    <scope>NUCLEOTIDE SEQUENCE</scope>
</reference>
<dbReference type="Pfam" id="PF12146">
    <property type="entry name" value="Hydrolase_4"/>
    <property type="match status" value="1"/>
</dbReference>
<dbReference type="Proteomes" id="UP000838412">
    <property type="component" value="Chromosome 5"/>
</dbReference>
<dbReference type="PANTHER" id="PTHR11614">
    <property type="entry name" value="PHOSPHOLIPASE-RELATED"/>
    <property type="match status" value="1"/>
</dbReference>
<evidence type="ECO:0000256" key="1">
    <source>
        <dbReference type="SAM" id="MobiDB-lite"/>
    </source>
</evidence>
<evidence type="ECO:0000313" key="3">
    <source>
        <dbReference type="EMBL" id="CAH1264994.1"/>
    </source>
</evidence>
<accession>A0A8J9ZWP2</accession>
<evidence type="ECO:0000313" key="4">
    <source>
        <dbReference type="Proteomes" id="UP000838412"/>
    </source>
</evidence>
<dbReference type="FunFam" id="3.40.50.1820:FF:000117">
    <property type="entry name" value="Monoglyceride lipase, putative"/>
    <property type="match status" value="1"/>
</dbReference>
<feature type="compositionally biased region" description="Polar residues" evidence="1">
    <location>
        <begin position="1"/>
        <end position="10"/>
    </location>
</feature>
<sequence>MAETSIQLNPSELFVTSPEMSGDSGTSVDGPKTPQGVFYSKLPHLVNTTGQYLFCKYWEPQEQTPRALLMIVHGLAEHCQRYEEIATELSREGVLVFAHDHVGHGQSQGYPADIENFDKYVQDVLQHADKMRGAHPGIPLFIFGQSMGGTISTLASLERPTLFAGVILSAPGIMVAPESDSRWQRFAAKGLAFFAPRFGVAKINTHLLSRDPVKVKAIEEDPLAWHGRICARWGVQFMGAMERIQREATTFRTPLLALHGDKDKVALLDGTKFLYERATVADKQLKIYPGLYHEPLFELDPDAERVRRDIVTWVTERI</sequence>
<protein>
    <submittedName>
        <fullName evidence="3">MGLL protein</fullName>
    </submittedName>
</protein>
<dbReference type="OrthoDB" id="2498029at2759"/>
<dbReference type="SUPFAM" id="SSF53474">
    <property type="entry name" value="alpha/beta-Hydrolases"/>
    <property type="match status" value="1"/>
</dbReference>
<dbReference type="InterPro" id="IPR022742">
    <property type="entry name" value="Hydrolase_4"/>
</dbReference>
<feature type="region of interest" description="Disordered" evidence="1">
    <location>
        <begin position="1"/>
        <end position="30"/>
    </location>
</feature>
<dbReference type="InterPro" id="IPR029058">
    <property type="entry name" value="AB_hydrolase_fold"/>
</dbReference>